<dbReference type="Proteomes" id="UP001194468">
    <property type="component" value="Unassembled WGS sequence"/>
</dbReference>
<reference evidence="2" key="1">
    <citation type="submission" date="2019-10" db="EMBL/GenBank/DDBJ databases">
        <authorList>
            <consortium name="DOE Joint Genome Institute"/>
            <person name="Kuo A."/>
            <person name="Miyauchi S."/>
            <person name="Kiss E."/>
            <person name="Drula E."/>
            <person name="Kohler A."/>
            <person name="Sanchez-Garcia M."/>
            <person name="Andreopoulos B."/>
            <person name="Barry K.W."/>
            <person name="Bonito G."/>
            <person name="Buee M."/>
            <person name="Carver A."/>
            <person name="Chen C."/>
            <person name="Cichocki N."/>
            <person name="Clum A."/>
            <person name="Culley D."/>
            <person name="Crous P.W."/>
            <person name="Fauchery L."/>
            <person name="Girlanda M."/>
            <person name="Hayes R."/>
            <person name="Keri Z."/>
            <person name="LaButti K."/>
            <person name="Lipzen A."/>
            <person name="Lombard V."/>
            <person name="Magnuson J."/>
            <person name="Maillard F."/>
            <person name="Morin E."/>
            <person name="Murat C."/>
            <person name="Nolan M."/>
            <person name="Ohm R."/>
            <person name="Pangilinan J."/>
            <person name="Pereira M."/>
            <person name="Perotto S."/>
            <person name="Peter M."/>
            <person name="Riley R."/>
            <person name="Sitrit Y."/>
            <person name="Stielow B."/>
            <person name="Szollosi G."/>
            <person name="Zifcakova L."/>
            <person name="Stursova M."/>
            <person name="Spatafora J.W."/>
            <person name="Tedersoo L."/>
            <person name="Vaario L.-M."/>
            <person name="Yamada A."/>
            <person name="Yan M."/>
            <person name="Wang P."/>
            <person name="Xu J."/>
            <person name="Bruns T."/>
            <person name="Baldrian P."/>
            <person name="Vilgalys R."/>
            <person name="Henrissat B."/>
            <person name="Grigoriev I.V."/>
            <person name="Hibbett D."/>
            <person name="Nagy L.G."/>
            <person name="Martin F.M."/>
        </authorList>
    </citation>
    <scope>NUCLEOTIDE SEQUENCE</scope>
    <source>
        <strain evidence="2">BED1</strain>
    </source>
</reference>
<organism evidence="2 3">
    <name type="scientific">Boletus edulis BED1</name>
    <dbReference type="NCBI Taxonomy" id="1328754"/>
    <lineage>
        <taxon>Eukaryota</taxon>
        <taxon>Fungi</taxon>
        <taxon>Dikarya</taxon>
        <taxon>Basidiomycota</taxon>
        <taxon>Agaricomycotina</taxon>
        <taxon>Agaricomycetes</taxon>
        <taxon>Agaricomycetidae</taxon>
        <taxon>Boletales</taxon>
        <taxon>Boletineae</taxon>
        <taxon>Boletaceae</taxon>
        <taxon>Boletoideae</taxon>
        <taxon>Boletus</taxon>
    </lineage>
</organism>
<gene>
    <name evidence="2" type="ORF">L210DRAFT_3658276</name>
</gene>
<dbReference type="EMBL" id="WHUW01000407">
    <property type="protein sequence ID" value="KAF8414896.1"/>
    <property type="molecule type" value="Genomic_DNA"/>
</dbReference>
<sequence length="621" mass="69678">MSPDFARGTAYAYAEHLMDVHEGTVTVREALRFSAYLRQPTEVPIKEKNRSVEEIVELLELQDLTEALPTLLLFLDEHTSGLDARSAWGLVRLLVETCGSVHHPPTPEFAVQSFDRLLLLGRGGETVYFGGIGKDSQVVRGAENHTVAFSSTASAHPVTASSFVSASNRMPYWILKSSKQVEACTLDIGLYQIKWSSCLRCGELASQGSQRPCGAGVKSSTAVSLKAREVLILGEMPSYEERLVQMEAILKASVTSSVYGEQGTTNRTPSTEILRELSDSRYTVYDVLPSFFSHVDPVVTLAAFEEGDGPDDGELPSALTWRFNLGRSHSPPATPSLNAPRQGFVSDLSYLISRNQSQPTRTGNVAALLPIFEPHEFRQRYGSTEPPNVMNLALRIFDKADDVSEDTWAERALKFVKDHNATLVKRGVRRMPILICKRGQYPMYFTLRCTDRSWAEEQAIRNIEPALAFQLELSRLSNYKLRPLDNRFFVRALIRPGRLHGSISTKEYLISETDRLVTSILDALEVVSAQYRNADVNHIFMNFVYDLQVSYEDVLEAISGFIERHGKRLWRLHVTGSDYTTPEALPVRREQVNDDISIRDLQAGEKLKSKGQLKMEYSIIY</sequence>
<dbReference type="GO" id="GO:0005524">
    <property type="term" value="F:ATP binding"/>
    <property type="evidence" value="ECO:0007669"/>
    <property type="project" value="InterPro"/>
</dbReference>
<comment type="caution">
    <text evidence="2">The sequence shown here is derived from an EMBL/GenBank/DDBJ whole genome shotgun (WGS) entry which is preliminary data.</text>
</comment>
<accession>A0AAD4B9X7</accession>
<evidence type="ECO:0000259" key="1">
    <source>
        <dbReference type="Pfam" id="PF08326"/>
    </source>
</evidence>
<reference evidence="2" key="2">
    <citation type="journal article" date="2020" name="Nat. Commun.">
        <title>Large-scale genome sequencing of mycorrhizal fungi provides insights into the early evolution of symbiotic traits.</title>
        <authorList>
            <person name="Miyauchi S."/>
            <person name="Kiss E."/>
            <person name="Kuo A."/>
            <person name="Drula E."/>
            <person name="Kohler A."/>
            <person name="Sanchez-Garcia M."/>
            <person name="Morin E."/>
            <person name="Andreopoulos B."/>
            <person name="Barry K.W."/>
            <person name="Bonito G."/>
            <person name="Buee M."/>
            <person name="Carver A."/>
            <person name="Chen C."/>
            <person name="Cichocki N."/>
            <person name="Clum A."/>
            <person name="Culley D."/>
            <person name="Crous P.W."/>
            <person name="Fauchery L."/>
            <person name="Girlanda M."/>
            <person name="Hayes R.D."/>
            <person name="Keri Z."/>
            <person name="LaButti K."/>
            <person name="Lipzen A."/>
            <person name="Lombard V."/>
            <person name="Magnuson J."/>
            <person name="Maillard F."/>
            <person name="Murat C."/>
            <person name="Nolan M."/>
            <person name="Ohm R.A."/>
            <person name="Pangilinan J."/>
            <person name="Pereira M.F."/>
            <person name="Perotto S."/>
            <person name="Peter M."/>
            <person name="Pfister S."/>
            <person name="Riley R."/>
            <person name="Sitrit Y."/>
            <person name="Stielow J.B."/>
            <person name="Szollosi G."/>
            <person name="Zifcakova L."/>
            <person name="Stursova M."/>
            <person name="Spatafora J.W."/>
            <person name="Tedersoo L."/>
            <person name="Vaario L.M."/>
            <person name="Yamada A."/>
            <person name="Yan M."/>
            <person name="Wang P."/>
            <person name="Xu J."/>
            <person name="Bruns T."/>
            <person name="Baldrian P."/>
            <person name="Vilgalys R."/>
            <person name="Dunand C."/>
            <person name="Henrissat B."/>
            <person name="Grigoriev I.V."/>
            <person name="Hibbett D."/>
            <person name="Nagy L.G."/>
            <person name="Martin F.M."/>
        </authorList>
    </citation>
    <scope>NUCLEOTIDE SEQUENCE</scope>
    <source>
        <strain evidence="2">BED1</strain>
    </source>
</reference>
<feature type="domain" description="Acetyl-CoA carboxylase central" evidence="1">
    <location>
        <begin position="218"/>
        <end position="305"/>
    </location>
</feature>
<keyword evidence="3" id="KW-1185">Reference proteome</keyword>
<name>A0AAD4B9X7_BOLED</name>
<dbReference type="AlphaFoldDB" id="A0AAD4B9X7"/>
<dbReference type="SUPFAM" id="SSF52540">
    <property type="entry name" value="P-loop containing nucleoside triphosphate hydrolases"/>
    <property type="match status" value="1"/>
</dbReference>
<proteinExistence type="predicted"/>
<dbReference type="InterPro" id="IPR049076">
    <property type="entry name" value="ACCA"/>
</dbReference>
<dbReference type="GO" id="GO:0005739">
    <property type="term" value="C:mitochondrion"/>
    <property type="evidence" value="ECO:0007669"/>
    <property type="project" value="TreeGrafter"/>
</dbReference>
<dbReference type="Pfam" id="PF08326">
    <property type="entry name" value="ACC_central"/>
    <property type="match status" value="2"/>
</dbReference>
<evidence type="ECO:0000313" key="2">
    <source>
        <dbReference type="EMBL" id="KAF8414896.1"/>
    </source>
</evidence>
<dbReference type="GO" id="GO:0006633">
    <property type="term" value="P:fatty acid biosynthetic process"/>
    <property type="evidence" value="ECO:0007669"/>
    <property type="project" value="InterPro"/>
</dbReference>
<protein>
    <submittedName>
        <fullName evidence="2">Acetyl-CoA carboxylase</fullName>
    </submittedName>
</protein>
<evidence type="ECO:0000313" key="3">
    <source>
        <dbReference type="Proteomes" id="UP001194468"/>
    </source>
</evidence>
<dbReference type="PANTHER" id="PTHR45728:SF3">
    <property type="entry name" value="ACETYL-COA CARBOXYLASE"/>
    <property type="match status" value="1"/>
</dbReference>
<dbReference type="InterPro" id="IPR027417">
    <property type="entry name" value="P-loop_NTPase"/>
</dbReference>
<dbReference type="InterPro" id="IPR013537">
    <property type="entry name" value="AcCoA_COase_cen"/>
</dbReference>
<dbReference type="GO" id="GO:0003989">
    <property type="term" value="F:acetyl-CoA carboxylase activity"/>
    <property type="evidence" value="ECO:0007669"/>
    <property type="project" value="InterPro"/>
</dbReference>
<dbReference type="PANTHER" id="PTHR45728">
    <property type="entry name" value="ACETYL-COA CARBOXYLASE, ISOFORM A"/>
    <property type="match status" value="1"/>
</dbReference>
<feature type="domain" description="Acetyl-CoA carboxylase central" evidence="1">
    <location>
        <begin position="483"/>
        <end position="576"/>
    </location>
</feature>